<gene>
    <name evidence="9" type="ORF">GK091_22110</name>
</gene>
<dbReference type="InterPro" id="IPR003856">
    <property type="entry name" value="LPS_length_determ_N"/>
</dbReference>
<evidence type="ECO:0000256" key="2">
    <source>
        <dbReference type="ARBA" id="ARBA00022475"/>
    </source>
</evidence>
<evidence type="ECO:0000256" key="6">
    <source>
        <dbReference type="SAM" id="Phobius"/>
    </source>
</evidence>
<dbReference type="PANTHER" id="PTHR32309">
    <property type="entry name" value="TYROSINE-PROTEIN KINASE"/>
    <property type="match status" value="1"/>
</dbReference>
<dbReference type="EMBL" id="JAAGNZ010000002">
    <property type="protein sequence ID" value="NEU69591.1"/>
    <property type="molecule type" value="Genomic_DNA"/>
</dbReference>
<dbReference type="InterPro" id="IPR050445">
    <property type="entry name" value="Bact_polysacc_biosynth/exp"/>
</dbReference>
<evidence type="ECO:0000256" key="4">
    <source>
        <dbReference type="ARBA" id="ARBA00022989"/>
    </source>
</evidence>
<accession>A0A6M0IQD8</accession>
<keyword evidence="3 6" id="KW-0812">Transmembrane</keyword>
<evidence type="ECO:0000256" key="1">
    <source>
        <dbReference type="ARBA" id="ARBA00004651"/>
    </source>
</evidence>
<dbReference type="GO" id="GO:0004713">
    <property type="term" value="F:protein tyrosine kinase activity"/>
    <property type="evidence" value="ECO:0007669"/>
    <property type="project" value="TreeGrafter"/>
</dbReference>
<evidence type="ECO:0000256" key="3">
    <source>
        <dbReference type="ARBA" id="ARBA00022692"/>
    </source>
</evidence>
<dbReference type="GO" id="GO:0005886">
    <property type="term" value="C:plasma membrane"/>
    <property type="evidence" value="ECO:0007669"/>
    <property type="project" value="UniProtKB-SubCell"/>
</dbReference>
<feature type="domain" description="Polysaccharide chain length determinant N-terminal" evidence="7">
    <location>
        <begin position="10"/>
        <end position="58"/>
    </location>
</feature>
<evidence type="ECO:0000259" key="8">
    <source>
        <dbReference type="Pfam" id="PF13807"/>
    </source>
</evidence>
<comment type="caution">
    <text evidence="9">The sequence shown here is derived from an EMBL/GenBank/DDBJ whole genome shotgun (WGS) entry which is preliminary data.</text>
</comment>
<feature type="transmembrane region" description="Helical" evidence="6">
    <location>
        <begin position="20"/>
        <end position="41"/>
    </location>
</feature>
<keyword evidence="2" id="KW-1003">Cell membrane</keyword>
<name>A0A6M0IQD8_9BACT</name>
<dbReference type="InterPro" id="IPR032807">
    <property type="entry name" value="GNVR"/>
</dbReference>
<keyword evidence="10" id="KW-1185">Reference proteome</keyword>
<keyword evidence="5 6" id="KW-0472">Membrane</keyword>
<dbReference type="Pfam" id="PF02706">
    <property type="entry name" value="Wzz"/>
    <property type="match status" value="1"/>
</dbReference>
<comment type="subcellular location">
    <subcellularLocation>
        <location evidence="1">Cell membrane</location>
        <topology evidence="1">Multi-pass membrane protein</topology>
    </subcellularLocation>
</comment>
<protein>
    <submittedName>
        <fullName evidence="9">Lipopolysaccharide biosynthesis protein</fullName>
    </submittedName>
</protein>
<dbReference type="AlphaFoldDB" id="A0A6M0IQD8"/>
<sequence length="348" mass="39316">MPPTDLSAKSLIRLAWQGRMRLGLVVILFTLLGIVVALLTTPEFVSEARIMPEMNSGDGGVFKRLASVAGFSGFDLSDAEEVDAVRPDLYPNVLQSTPFVLYLLDQAVAQTNGQMTTIAALLWPADNWSLGDWFSAEKTGDTKPVDQQIDQPLNLSRRQEKLIEDVGKRVHAKLDTRSGVITITARMPDARVAATAAQLAMNYLTQYVTSYRTEKARQDLRFYTRQLNEARKRYQLAQYGVFRYDDEHKNFVVQAATMEKQRREAELMIAQTVYTELSRQFEQAKLKVQERTPVFKVLEPAKIPRVRISPKRTLMVLVYAMVGLGVGMTYLVLRRANPIGWLRALVAE</sequence>
<reference evidence="9 10" key="1">
    <citation type="submission" date="2020-02" db="EMBL/GenBank/DDBJ databases">
        <title>Draft genome sequence of two Spirosoma agri KCTC 52727 and Spirosoma terrae KCTC 52035.</title>
        <authorList>
            <person name="Rojas J."/>
            <person name="Ambika Manirajan B."/>
            <person name="Ratering S."/>
            <person name="Suarez C."/>
            <person name="Schnell S."/>
        </authorList>
    </citation>
    <scope>NUCLEOTIDE SEQUENCE [LARGE SCALE GENOMIC DNA]</scope>
    <source>
        <strain evidence="9 10">KCTC 52727</strain>
    </source>
</reference>
<feature type="domain" description="Tyrosine-protein kinase G-rich" evidence="8">
    <location>
        <begin position="266"/>
        <end position="336"/>
    </location>
</feature>
<proteinExistence type="predicted"/>
<keyword evidence="4 6" id="KW-1133">Transmembrane helix</keyword>
<organism evidence="9 10">
    <name type="scientific">Spirosoma agri</name>
    <dbReference type="NCBI Taxonomy" id="1987381"/>
    <lineage>
        <taxon>Bacteria</taxon>
        <taxon>Pseudomonadati</taxon>
        <taxon>Bacteroidota</taxon>
        <taxon>Cytophagia</taxon>
        <taxon>Cytophagales</taxon>
        <taxon>Cytophagaceae</taxon>
        <taxon>Spirosoma</taxon>
    </lineage>
</organism>
<evidence type="ECO:0000256" key="5">
    <source>
        <dbReference type="ARBA" id="ARBA00023136"/>
    </source>
</evidence>
<evidence type="ECO:0000259" key="7">
    <source>
        <dbReference type="Pfam" id="PF02706"/>
    </source>
</evidence>
<dbReference type="Pfam" id="PF13807">
    <property type="entry name" value="GNVR"/>
    <property type="match status" value="1"/>
</dbReference>
<dbReference type="Proteomes" id="UP000477386">
    <property type="component" value="Unassembled WGS sequence"/>
</dbReference>
<evidence type="ECO:0000313" key="10">
    <source>
        <dbReference type="Proteomes" id="UP000477386"/>
    </source>
</evidence>
<feature type="transmembrane region" description="Helical" evidence="6">
    <location>
        <begin position="314"/>
        <end position="333"/>
    </location>
</feature>
<evidence type="ECO:0000313" key="9">
    <source>
        <dbReference type="EMBL" id="NEU69591.1"/>
    </source>
</evidence>
<dbReference type="PANTHER" id="PTHR32309:SF13">
    <property type="entry name" value="FERRIC ENTEROBACTIN TRANSPORT PROTEIN FEPE"/>
    <property type="match status" value="1"/>
</dbReference>